<keyword evidence="2" id="KW-0614">Plasmid</keyword>
<evidence type="ECO:0000256" key="1">
    <source>
        <dbReference type="SAM" id="MobiDB-lite"/>
    </source>
</evidence>
<evidence type="ECO:0000313" key="2">
    <source>
        <dbReference type="EMBL" id="BAY59849.1"/>
    </source>
</evidence>
<dbReference type="AlphaFoldDB" id="A0A1Z4JSX9"/>
<keyword evidence="3" id="KW-1185">Reference proteome</keyword>
<dbReference type="EMBL" id="AP018205">
    <property type="protein sequence ID" value="BAY59849.1"/>
    <property type="molecule type" value="Genomic_DNA"/>
</dbReference>
<proteinExistence type="predicted"/>
<feature type="compositionally biased region" description="Low complexity" evidence="1">
    <location>
        <begin position="162"/>
        <end position="173"/>
    </location>
</feature>
<protein>
    <submittedName>
        <fullName evidence="2">Uncharacterized protein</fullName>
    </submittedName>
</protein>
<feature type="compositionally biased region" description="Polar residues" evidence="1">
    <location>
        <begin position="183"/>
        <end position="237"/>
    </location>
</feature>
<name>A0A1Z4JSX9_LEPBY</name>
<geneLocation type="plasmid" evidence="2">
    <name>plasmid2</name>
</geneLocation>
<gene>
    <name evidence="2" type="ORF">NIES2135_67260</name>
</gene>
<reference evidence="2 3" key="1">
    <citation type="submission" date="2017-06" db="EMBL/GenBank/DDBJ databases">
        <title>Genome sequencing of cyanobaciteial culture collection at National Institute for Environmental Studies (NIES).</title>
        <authorList>
            <person name="Hirose Y."/>
            <person name="Shimura Y."/>
            <person name="Fujisawa T."/>
            <person name="Nakamura Y."/>
            <person name="Kawachi M."/>
        </authorList>
    </citation>
    <scope>NUCLEOTIDE SEQUENCE [LARGE SCALE GENOMIC DNA]</scope>
    <source>
        <strain evidence="2 3">NIES-2135</strain>
        <plasmid evidence="3">Plasmid Plasmid2 dna</plasmid>
    </source>
</reference>
<feature type="region of interest" description="Disordered" evidence="1">
    <location>
        <begin position="152"/>
        <end position="239"/>
    </location>
</feature>
<dbReference type="Proteomes" id="UP000217895">
    <property type="component" value="Plasmid Plasmid2 dna"/>
</dbReference>
<sequence length="452" mass="50164">MRRSWQHLLFIRLHSSRKIIMSENSNSATPITVLEHPVQPVPTTEVPRLTPDQQTSFTQLLQRIRHSAVIAGYLDTYAPIVIRHGNQRLFEAVTGEAPRVDRMEPEHLALLQAALERPESIRGTVKILIGDREVYRIQAGEVKTDLLGLAAQEQSTSPNPHAAEATKATNNTENKAKAGSAAQIPSTLLPNSQTNGHLSRSLATSEQSQPTSRNGSNHHTQEVSQPATSISHSASQTDLERLRSQIEQLENRIQQLNRQLQSVQSTPARWVATTEQNLQSWTQAVKRAIAEPMVRSMEGGLRQAVKLFGEVQADGSISYDSKRDQRYVIDGNHIAVSGRETGQDSTPTQTAAVTQTPADLWNQYTQGLQGSPSQIAMQAARQALSDHIPAKDVMQMLRSDPQCQRTEVQQGSQAAQRYAELVVSRASYQVLQPLQTKKNLQTVRQVQSFRQL</sequence>
<evidence type="ECO:0000313" key="3">
    <source>
        <dbReference type="Proteomes" id="UP000217895"/>
    </source>
</evidence>
<organism evidence="2 3">
    <name type="scientific">Leptolyngbya boryana NIES-2135</name>
    <dbReference type="NCBI Taxonomy" id="1973484"/>
    <lineage>
        <taxon>Bacteria</taxon>
        <taxon>Bacillati</taxon>
        <taxon>Cyanobacteriota</taxon>
        <taxon>Cyanophyceae</taxon>
        <taxon>Leptolyngbyales</taxon>
        <taxon>Leptolyngbyaceae</taxon>
        <taxon>Leptolyngbya group</taxon>
        <taxon>Leptolyngbya</taxon>
    </lineage>
</organism>
<accession>A0A1Z4JSX9</accession>